<evidence type="ECO:0000313" key="8">
    <source>
        <dbReference type="Proteomes" id="UP000027946"/>
    </source>
</evidence>
<dbReference type="GO" id="GO:0046872">
    <property type="term" value="F:metal ion binding"/>
    <property type="evidence" value="ECO:0007669"/>
    <property type="project" value="UniProtKB-KW"/>
</dbReference>
<evidence type="ECO:0000256" key="2">
    <source>
        <dbReference type="ARBA" id="ARBA00022723"/>
    </source>
</evidence>
<dbReference type="InterPro" id="IPR009051">
    <property type="entry name" value="Helical_ferredxn"/>
</dbReference>
<dbReference type="GO" id="GO:0051539">
    <property type="term" value="F:4 iron, 4 sulfur cluster binding"/>
    <property type="evidence" value="ECO:0007669"/>
    <property type="project" value="UniProtKB-KW"/>
</dbReference>
<dbReference type="GO" id="GO:0005886">
    <property type="term" value="C:plasma membrane"/>
    <property type="evidence" value="ECO:0007669"/>
    <property type="project" value="TreeGrafter"/>
</dbReference>
<dbReference type="Proteomes" id="UP000027946">
    <property type="component" value="Unassembled WGS sequence"/>
</dbReference>
<dbReference type="InterPro" id="IPR017900">
    <property type="entry name" value="4Fe4S_Fe_S_CS"/>
</dbReference>
<feature type="domain" description="4Fe-4S ferredoxin-type" evidence="6">
    <location>
        <begin position="52"/>
        <end position="81"/>
    </location>
</feature>
<evidence type="ECO:0000256" key="3">
    <source>
        <dbReference type="ARBA" id="ARBA00023002"/>
    </source>
</evidence>
<keyword evidence="4" id="KW-0408">Iron</keyword>
<dbReference type="GO" id="GO:0016491">
    <property type="term" value="F:oxidoreductase activity"/>
    <property type="evidence" value="ECO:0007669"/>
    <property type="project" value="UniProtKB-KW"/>
</dbReference>
<dbReference type="InterPro" id="IPR004017">
    <property type="entry name" value="Cys_rich_dom"/>
</dbReference>
<keyword evidence="8" id="KW-1185">Reference proteome</keyword>
<dbReference type="RefSeq" id="WP_038267523.1">
    <property type="nucleotide sequence ID" value="NZ_FSRH01000004.1"/>
</dbReference>
<dbReference type="PANTHER" id="PTHR43255">
    <property type="entry name" value="IRON-SULFUR-BINDING OXIDOREDUCTASE FADF-RELATED-RELATED"/>
    <property type="match status" value="1"/>
</dbReference>
<evidence type="ECO:0000256" key="1">
    <source>
        <dbReference type="ARBA" id="ARBA00022485"/>
    </source>
</evidence>
<gene>
    <name evidence="7" type="ORF">CLIT_23c00280</name>
</gene>
<dbReference type="InterPro" id="IPR051460">
    <property type="entry name" value="HdrC_iron-sulfur_subunit"/>
</dbReference>
<dbReference type="PROSITE" id="PS51379">
    <property type="entry name" value="4FE4S_FER_2"/>
    <property type="match status" value="2"/>
</dbReference>
<evidence type="ECO:0000256" key="5">
    <source>
        <dbReference type="ARBA" id="ARBA00023014"/>
    </source>
</evidence>
<dbReference type="Pfam" id="PF13183">
    <property type="entry name" value="Fer4_8"/>
    <property type="match status" value="1"/>
</dbReference>
<dbReference type="STRING" id="1121324.CLIT_23c00280"/>
<keyword evidence="1" id="KW-0004">4Fe-4S</keyword>
<protein>
    <submittedName>
        <fullName evidence="7">4Fe-4S domain binding protein</fullName>
    </submittedName>
</protein>
<keyword evidence="5" id="KW-0411">Iron-sulfur</keyword>
<feature type="domain" description="4Fe-4S ferredoxin-type" evidence="6">
    <location>
        <begin position="12"/>
        <end position="42"/>
    </location>
</feature>
<keyword evidence="3" id="KW-0560">Oxidoreductase</keyword>
<dbReference type="PROSITE" id="PS00198">
    <property type="entry name" value="4FE4S_FER_1"/>
    <property type="match status" value="2"/>
</dbReference>
<evidence type="ECO:0000259" key="6">
    <source>
        <dbReference type="PROSITE" id="PS51379"/>
    </source>
</evidence>
<dbReference type="AlphaFoldDB" id="A0A069R9P7"/>
<dbReference type="Gene3D" id="1.10.1060.10">
    <property type="entry name" value="Alpha-helical ferredoxin"/>
    <property type="match status" value="1"/>
</dbReference>
<reference evidence="7 8" key="1">
    <citation type="submission" date="2014-03" db="EMBL/GenBank/DDBJ databases">
        <title>Genome sequence of Clostridium litorale W6, DSM 5388.</title>
        <authorList>
            <person name="Poehlein A."/>
            <person name="Jagirdar A."/>
            <person name="Khonsari B."/>
            <person name="Chibani C.M."/>
            <person name="Gutierrez Gutierrez D.A."/>
            <person name="Davydova E."/>
            <person name="Alghaithi H.S."/>
            <person name="Nair K.P."/>
            <person name="Dhamotharan K."/>
            <person name="Chandran L."/>
            <person name="G W."/>
            <person name="Daniel R."/>
        </authorList>
    </citation>
    <scope>NUCLEOTIDE SEQUENCE [LARGE SCALE GENOMIC DNA]</scope>
    <source>
        <strain evidence="7 8">W6</strain>
    </source>
</reference>
<dbReference type="OrthoDB" id="5241828at2"/>
<comment type="caution">
    <text evidence="7">The sequence shown here is derived from an EMBL/GenBank/DDBJ whole genome shotgun (WGS) entry which is preliminary data.</text>
</comment>
<dbReference type="EMBL" id="JJMM01000026">
    <property type="protein sequence ID" value="KDR93756.1"/>
    <property type="molecule type" value="Genomic_DNA"/>
</dbReference>
<name>A0A069R9P7_PEPLI</name>
<evidence type="ECO:0000313" key="7">
    <source>
        <dbReference type="EMBL" id="KDR93756.1"/>
    </source>
</evidence>
<keyword evidence="2" id="KW-0479">Metal-binding</keyword>
<sequence length="380" mass="42231">MDFFNSTKEIIQKACRSADECIDCKLCMKNCPMLDEFCSSPKELWSKMARDEKLPISLPYSCVLCTYCSSVCPKGLDFKDIFFHMRKEILPCESTRSKTLSKGLRAVANHQKLSFSKPFTSVNGASGSKNFKVGFMPGCSLVSYRPDIIPLIYNYMHSNFEDCGILLHCCGKPTSSVGDEYSFKQYYGMLEDSIKACGCTTVITTCPNCYNTVSKNSPGIDVISLWEFMAEKGIPDGAACADLFSDLKFSLHDPCPTRSLESVHDSVRKLCSELGINTVEFESNRSKTPCCGQGGMVGLTNPPIAVRQMKKRAMQSDADCILTYCQACAESMQIGGAKTLHLLDILFPPSEKAFELDQKRPGLLGKWINRYKGKLLVDRI</sequence>
<dbReference type="SUPFAM" id="SSF46548">
    <property type="entry name" value="alpha-helical ferredoxin"/>
    <property type="match status" value="1"/>
</dbReference>
<dbReference type="PANTHER" id="PTHR43255:SF1">
    <property type="entry name" value="IRON-SULFUR-BINDING OXIDOREDUCTASE FADF-RELATED"/>
    <property type="match status" value="1"/>
</dbReference>
<proteinExistence type="predicted"/>
<dbReference type="InterPro" id="IPR017896">
    <property type="entry name" value="4Fe4S_Fe-S-bd"/>
</dbReference>
<evidence type="ECO:0000256" key="4">
    <source>
        <dbReference type="ARBA" id="ARBA00023004"/>
    </source>
</evidence>
<dbReference type="eggNOG" id="COG0247">
    <property type="taxonomic scope" value="Bacteria"/>
</dbReference>
<accession>A0A069R9P7</accession>
<organism evidence="7 8">
    <name type="scientific">Peptoclostridium litorale DSM 5388</name>
    <dbReference type="NCBI Taxonomy" id="1121324"/>
    <lineage>
        <taxon>Bacteria</taxon>
        <taxon>Bacillati</taxon>
        <taxon>Bacillota</taxon>
        <taxon>Clostridia</taxon>
        <taxon>Peptostreptococcales</taxon>
        <taxon>Peptoclostridiaceae</taxon>
        <taxon>Peptoclostridium</taxon>
    </lineage>
</organism>
<dbReference type="Pfam" id="PF02754">
    <property type="entry name" value="CCG"/>
    <property type="match status" value="2"/>
</dbReference>